<feature type="domain" description="Thioester reductase (TE)" evidence="4">
    <location>
        <begin position="698"/>
        <end position="935"/>
    </location>
</feature>
<accession>A0A9P5PYG7</accession>
<dbReference type="InterPro" id="IPR020845">
    <property type="entry name" value="AMP-binding_CS"/>
</dbReference>
<evidence type="ECO:0000259" key="4">
    <source>
        <dbReference type="Pfam" id="PF07993"/>
    </source>
</evidence>
<dbReference type="Pfam" id="PF00501">
    <property type="entry name" value="AMP-binding"/>
    <property type="match status" value="1"/>
</dbReference>
<dbReference type="Gene3D" id="3.40.50.720">
    <property type="entry name" value="NAD(P)-binding Rossmann-like Domain"/>
    <property type="match status" value="1"/>
</dbReference>
<dbReference type="Gene3D" id="3.40.50.12780">
    <property type="entry name" value="N-terminal domain of ligase-like"/>
    <property type="match status" value="1"/>
</dbReference>
<sequence>MMIFPSLSQFTTVPQLLQFHYEHNPEETIYIYAEDGKNKPTEIKYLEFVRASHRAAHLIRPYHLGLGPRHEVVGIVALSDTLVYSAVFAGLIEAGMIPLLISHRNTAAAVVNLLKKSGAHRLLCTQSTLQDFLQNVKTELTSGETVYEVTFEEIPSLHDLFPRLGSETMKEPFELYPHSSNPEPDDIAIILHSSGSTGLPKAISISHTVIFMTWMSTSLSAQYRDHKMVIGSCGLPSFHVIGIYIQVIVPLFAATPVGIYPPVVTRADALPITPTPDNILEQYERTSCSACYTLPAMIQIWAQSPSSVEILRKLKVLIFGGGPLASTVGDYLVARGVPLRAVYGGTEFGAPATYDLIGNHEDWAWHRFLDTPNIRWIPQGNGTFELQCLNTDTFRVSVENLPDVAGYATSDLWSPHPTKPGLWSIVGRADDVIIHSSGEKTVPAPFETIVSQSPLLKGVIMFGRERDQPGVLIEPSPESQVDVDDQAQVTSFRNKIWPVIEEGNKILPGFSKIFKEMILITSSTRPLPRAGKGTVMRKAALRDYVKEIDQIYEIVESNTSSVDPPSNWESTTVQEWLATQVEDLCHNSVSNFDDIFEHGFDSLCATILRRRLVSSLQATGNIAASRVISQNTVYNYPTIAKLSKFILGLIESPGQNSILEDSHKAAIEDMISIYSKGLETPIPASNADSVPSKFVVLLTGSTGNLGAQFLAALLSNESVAEVYTLNRPSSRLSILKRHQERFKDKDLDLGLLSSEKLVLLEGESHQPKLGLTDAVYSKLQESLTFIVHNAWRLDFNLSLSSFEPHVRGVRNLIDLARASRYAASLRFLFTSSIGSAQSWNSSVLGPYPEEVITDFQYAVGAGYGESKYVSERILAQSGLRASSFRIGQIAGGPNGAWAMTDWLPMIIKSSLVLGMLPDAPGVISWLPMDAVAGAILDVAFIFEDPPFAINLVHPKPVSWTSVMGAIRESLISVKHLSSEALPLIAFKSWVKALADAGNASPERASNDLPAYKIMDFIHALSAATEGKNVGVEALGGTILETSNIQRLSKKINRDLNPLGRLDVELWVKYWVDRGM</sequence>
<dbReference type="InterPro" id="IPR000873">
    <property type="entry name" value="AMP-dep_synth/lig_dom"/>
</dbReference>
<dbReference type="Pfam" id="PF23562">
    <property type="entry name" value="AMP-binding_C_3"/>
    <property type="match status" value="1"/>
</dbReference>
<dbReference type="EMBL" id="JADNRY010000040">
    <property type="protein sequence ID" value="KAF9070475.1"/>
    <property type="molecule type" value="Genomic_DNA"/>
</dbReference>
<dbReference type="InterPro" id="IPR036736">
    <property type="entry name" value="ACP-like_sf"/>
</dbReference>
<dbReference type="InterPro" id="IPR036291">
    <property type="entry name" value="NAD(P)-bd_dom_sf"/>
</dbReference>
<dbReference type="Gene3D" id="1.10.1200.10">
    <property type="entry name" value="ACP-like"/>
    <property type="match status" value="1"/>
</dbReference>
<dbReference type="InterPro" id="IPR013120">
    <property type="entry name" value="FAR_NAD-bd"/>
</dbReference>
<evidence type="ECO:0000313" key="5">
    <source>
        <dbReference type="EMBL" id="KAF9070475.1"/>
    </source>
</evidence>
<gene>
    <name evidence="5" type="ORF">BDP27DRAFT_1323740</name>
</gene>
<evidence type="ECO:0000259" key="3">
    <source>
        <dbReference type="Pfam" id="PF00501"/>
    </source>
</evidence>
<organism evidence="5 6">
    <name type="scientific">Rhodocollybia butyracea</name>
    <dbReference type="NCBI Taxonomy" id="206335"/>
    <lineage>
        <taxon>Eukaryota</taxon>
        <taxon>Fungi</taxon>
        <taxon>Dikarya</taxon>
        <taxon>Basidiomycota</taxon>
        <taxon>Agaricomycotina</taxon>
        <taxon>Agaricomycetes</taxon>
        <taxon>Agaricomycetidae</taxon>
        <taxon>Agaricales</taxon>
        <taxon>Marasmiineae</taxon>
        <taxon>Omphalotaceae</taxon>
        <taxon>Rhodocollybia</taxon>
    </lineage>
</organism>
<reference evidence="5" key="1">
    <citation type="submission" date="2020-11" db="EMBL/GenBank/DDBJ databases">
        <authorList>
            <consortium name="DOE Joint Genome Institute"/>
            <person name="Ahrendt S."/>
            <person name="Riley R."/>
            <person name="Andreopoulos W."/>
            <person name="Labutti K."/>
            <person name="Pangilinan J."/>
            <person name="Ruiz-Duenas F.J."/>
            <person name="Barrasa J.M."/>
            <person name="Sanchez-Garcia M."/>
            <person name="Camarero S."/>
            <person name="Miyauchi S."/>
            <person name="Serrano A."/>
            <person name="Linde D."/>
            <person name="Babiker R."/>
            <person name="Drula E."/>
            <person name="Ayuso-Fernandez I."/>
            <person name="Pacheco R."/>
            <person name="Padilla G."/>
            <person name="Ferreira P."/>
            <person name="Barriuso J."/>
            <person name="Kellner H."/>
            <person name="Castanera R."/>
            <person name="Alfaro M."/>
            <person name="Ramirez L."/>
            <person name="Pisabarro A.G."/>
            <person name="Kuo A."/>
            <person name="Tritt A."/>
            <person name="Lipzen A."/>
            <person name="He G."/>
            <person name="Yan M."/>
            <person name="Ng V."/>
            <person name="Cullen D."/>
            <person name="Martin F."/>
            <person name="Rosso M.-N."/>
            <person name="Henrissat B."/>
            <person name="Hibbett D."/>
            <person name="Martinez A.T."/>
            <person name="Grigoriev I.V."/>
        </authorList>
    </citation>
    <scope>NUCLEOTIDE SEQUENCE</scope>
    <source>
        <strain evidence="5">AH 40177</strain>
    </source>
</reference>
<dbReference type="InterPro" id="IPR051414">
    <property type="entry name" value="Adenylate-forming_Reductase"/>
</dbReference>
<comment type="caution">
    <text evidence="5">The sequence shown here is derived from an EMBL/GenBank/DDBJ whole genome shotgun (WGS) entry which is preliminary data.</text>
</comment>
<dbReference type="PANTHER" id="PTHR43439">
    <property type="entry name" value="PHENYLACETATE-COENZYME A LIGASE"/>
    <property type="match status" value="1"/>
</dbReference>
<dbReference type="PANTHER" id="PTHR43439:SF2">
    <property type="entry name" value="ENZYME, PUTATIVE (JCVI)-RELATED"/>
    <property type="match status" value="1"/>
</dbReference>
<dbReference type="PROSITE" id="PS00455">
    <property type="entry name" value="AMP_BINDING"/>
    <property type="match status" value="1"/>
</dbReference>
<keyword evidence="2" id="KW-0597">Phosphoprotein</keyword>
<keyword evidence="6" id="KW-1185">Reference proteome</keyword>
<dbReference type="OrthoDB" id="429813at2759"/>
<evidence type="ECO:0000313" key="6">
    <source>
        <dbReference type="Proteomes" id="UP000772434"/>
    </source>
</evidence>
<dbReference type="AlphaFoldDB" id="A0A9P5PYG7"/>
<keyword evidence="1" id="KW-0596">Phosphopantetheine</keyword>
<dbReference type="SUPFAM" id="SSF56801">
    <property type="entry name" value="Acetyl-CoA synthetase-like"/>
    <property type="match status" value="1"/>
</dbReference>
<evidence type="ECO:0000256" key="2">
    <source>
        <dbReference type="ARBA" id="ARBA00022553"/>
    </source>
</evidence>
<dbReference type="SUPFAM" id="SSF51735">
    <property type="entry name" value="NAD(P)-binding Rossmann-fold domains"/>
    <property type="match status" value="1"/>
</dbReference>
<evidence type="ECO:0000256" key="1">
    <source>
        <dbReference type="ARBA" id="ARBA00022450"/>
    </source>
</evidence>
<proteinExistence type="predicted"/>
<dbReference type="InterPro" id="IPR042099">
    <property type="entry name" value="ANL_N_sf"/>
</dbReference>
<protein>
    <submittedName>
        <fullName evidence="5">Aminoadipate reductase</fullName>
    </submittedName>
</protein>
<feature type="domain" description="AMP-dependent synthetase/ligase" evidence="3">
    <location>
        <begin position="22"/>
        <end position="358"/>
    </location>
</feature>
<name>A0A9P5PYG7_9AGAR</name>
<dbReference type="Proteomes" id="UP000772434">
    <property type="component" value="Unassembled WGS sequence"/>
</dbReference>
<dbReference type="Pfam" id="PF07993">
    <property type="entry name" value="NAD_binding_4"/>
    <property type="match status" value="1"/>
</dbReference>